<organism evidence="11">
    <name type="scientific">Hokovirus HKV1</name>
    <dbReference type="NCBI Taxonomy" id="1977638"/>
    <lineage>
        <taxon>Viruses</taxon>
        <taxon>Varidnaviria</taxon>
        <taxon>Bamfordvirae</taxon>
        <taxon>Nucleocytoviricota</taxon>
        <taxon>Megaviricetes</taxon>
        <taxon>Imitervirales</taxon>
        <taxon>Mimiviridae</taxon>
        <taxon>Klosneuvirinae</taxon>
        <taxon>Hokovirus</taxon>
    </lineage>
</organism>
<keyword evidence="7" id="KW-0456">Lyase</keyword>
<dbReference type="GO" id="GO:0008270">
    <property type="term" value="F:zinc ion binding"/>
    <property type="evidence" value="ECO:0007669"/>
    <property type="project" value="InterPro"/>
</dbReference>
<dbReference type="SMART" id="SM00898">
    <property type="entry name" value="Fapy_DNA_glyco"/>
    <property type="match status" value="1"/>
</dbReference>
<dbReference type="GO" id="GO:0016829">
    <property type="term" value="F:lyase activity"/>
    <property type="evidence" value="ECO:0007669"/>
    <property type="project" value="UniProtKB-KW"/>
</dbReference>
<evidence type="ECO:0000256" key="9">
    <source>
        <dbReference type="ARBA" id="ARBA00023295"/>
    </source>
</evidence>
<dbReference type="PANTHER" id="PTHR22993:SF9">
    <property type="entry name" value="FORMAMIDOPYRIMIDINE-DNA GLYCOSYLASE"/>
    <property type="match status" value="1"/>
</dbReference>
<keyword evidence="4" id="KW-0378">Hydrolase</keyword>
<dbReference type="GO" id="GO:0003684">
    <property type="term" value="F:damaged DNA binding"/>
    <property type="evidence" value="ECO:0007669"/>
    <property type="project" value="InterPro"/>
</dbReference>
<evidence type="ECO:0000256" key="2">
    <source>
        <dbReference type="ARBA" id="ARBA00009409"/>
    </source>
</evidence>
<gene>
    <name evidence="11" type="ORF">Hokovirus_3_152</name>
</gene>
<dbReference type="InterPro" id="IPR015886">
    <property type="entry name" value="H2TH_FPG"/>
</dbReference>
<dbReference type="InterPro" id="IPR010979">
    <property type="entry name" value="Ribosomal_uS13-like_H2TH"/>
</dbReference>
<proteinExistence type="inferred from homology"/>
<keyword evidence="3" id="KW-0227">DNA damage</keyword>
<evidence type="ECO:0000313" key="11">
    <source>
        <dbReference type="EMBL" id="ARF10879.1"/>
    </source>
</evidence>
<dbReference type="Pfam" id="PF01149">
    <property type="entry name" value="Fapy_DNA_glyco"/>
    <property type="match status" value="1"/>
</dbReference>
<dbReference type="GO" id="GO:0003906">
    <property type="term" value="F:DNA-(apurinic or apyrimidinic site) endonuclease activity"/>
    <property type="evidence" value="ECO:0007669"/>
    <property type="project" value="InterPro"/>
</dbReference>
<dbReference type="PROSITE" id="PS51068">
    <property type="entry name" value="FPG_CAT"/>
    <property type="match status" value="1"/>
</dbReference>
<evidence type="ECO:0000256" key="6">
    <source>
        <dbReference type="ARBA" id="ARBA00023204"/>
    </source>
</evidence>
<evidence type="ECO:0000259" key="10">
    <source>
        <dbReference type="PROSITE" id="PS51068"/>
    </source>
</evidence>
<evidence type="ECO:0000256" key="5">
    <source>
        <dbReference type="ARBA" id="ARBA00023125"/>
    </source>
</evidence>
<dbReference type="SMART" id="SM01232">
    <property type="entry name" value="H2TH"/>
    <property type="match status" value="1"/>
</dbReference>
<evidence type="ECO:0000256" key="1">
    <source>
        <dbReference type="ARBA" id="ARBA00001668"/>
    </source>
</evidence>
<reference evidence="11" key="1">
    <citation type="journal article" date="2017" name="Science">
        <title>Giant viruses with an expanded complement of translation system components.</title>
        <authorList>
            <person name="Schulz F."/>
            <person name="Yutin N."/>
            <person name="Ivanova N.N."/>
            <person name="Ortega D.R."/>
            <person name="Lee T.K."/>
            <person name="Vierheilig J."/>
            <person name="Daims H."/>
            <person name="Horn M."/>
            <person name="Wagner M."/>
            <person name="Jensen G.J."/>
            <person name="Kyrpides N.C."/>
            <person name="Koonin E.V."/>
            <person name="Woyke T."/>
        </authorList>
    </citation>
    <scope>NUCLEOTIDE SEQUENCE</scope>
    <source>
        <strain evidence="11">HKV1</strain>
    </source>
</reference>
<accession>A0A1V0SGN5</accession>
<dbReference type="SUPFAM" id="SSF81624">
    <property type="entry name" value="N-terminal domain of MutM-like DNA repair proteins"/>
    <property type="match status" value="1"/>
</dbReference>
<dbReference type="InterPro" id="IPR012319">
    <property type="entry name" value="FPG_cat"/>
</dbReference>
<dbReference type="PANTHER" id="PTHR22993">
    <property type="entry name" value="FORMAMIDOPYRIMIDINE-DNA GLYCOSYLASE"/>
    <property type="match status" value="1"/>
</dbReference>
<keyword evidence="5" id="KW-0238">DNA-binding</keyword>
<dbReference type="SUPFAM" id="SSF46946">
    <property type="entry name" value="S13-like H2TH domain"/>
    <property type="match status" value="1"/>
</dbReference>
<name>A0A1V0SGN5_9VIRU</name>
<dbReference type="EMBL" id="KY684105">
    <property type="protein sequence ID" value="ARF10879.1"/>
    <property type="molecule type" value="Genomic_DNA"/>
</dbReference>
<dbReference type="Pfam" id="PF06831">
    <property type="entry name" value="H2TH"/>
    <property type="match status" value="1"/>
</dbReference>
<protein>
    <submittedName>
        <fullName evidence="11">Formamidopyrimidine-DNA glycosylase</fullName>
    </submittedName>
</protein>
<keyword evidence="9" id="KW-0326">Glycosidase</keyword>
<evidence type="ECO:0000256" key="7">
    <source>
        <dbReference type="ARBA" id="ARBA00023239"/>
    </source>
</evidence>
<dbReference type="Gene3D" id="1.10.8.50">
    <property type="match status" value="1"/>
</dbReference>
<dbReference type="InterPro" id="IPR035937">
    <property type="entry name" value="FPG_N"/>
</dbReference>
<dbReference type="GO" id="GO:0006284">
    <property type="term" value="P:base-excision repair"/>
    <property type="evidence" value="ECO:0007669"/>
    <property type="project" value="InterPro"/>
</dbReference>
<keyword evidence="8" id="KW-0511">Multifunctional enzyme</keyword>
<comment type="catalytic activity">
    <reaction evidence="1">
        <text>Hydrolysis of DNA containing ring-opened 7-methylguanine residues, releasing 2,6-diamino-4-hydroxy-5-(N-methyl)formamidopyrimidine.</text>
        <dbReference type="EC" id="3.2.2.23"/>
    </reaction>
</comment>
<feature type="domain" description="Formamidopyrimidine-DNA glycosylase catalytic" evidence="10">
    <location>
        <begin position="2"/>
        <end position="131"/>
    </location>
</feature>
<comment type="similarity">
    <text evidence="2">Belongs to the FPG family.</text>
</comment>
<sequence length="290" mass="34456">MPEIIEIKKYTDFLNKHVSNKNLLEINILKGRYKKHGIDLKKIKKLLPTKLIKVYSKGKFMYMEFNDIYLGFTMGLSGGFVYLPNNSKKFLYPLVQDYNMKDYYKTSMNHRNIEFVFSSGKMYFHDTLSYGTMTILNKEQLDKKLKKIGPEVLNIDYKEFIKIIRTRNNKLIGNVIVDQKLLSGVGNYLRADALWLSKISPFRKVDTLTDANLKKIYESIIILIWSDYNIEYAKKKKIITKDTIIPQKYNRDFLIYMQDKDIFNNKVIKEDLYEKSSVKRSIFWVKNYQK</sequence>
<evidence type="ECO:0000256" key="8">
    <source>
        <dbReference type="ARBA" id="ARBA00023268"/>
    </source>
</evidence>
<dbReference type="Gene3D" id="3.20.190.10">
    <property type="entry name" value="MutM-like, N-terminal"/>
    <property type="match status" value="1"/>
</dbReference>
<keyword evidence="6" id="KW-0234">DNA repair</keyword>
<dbReference type="GO" id="GO:0008534">
    <property type="term" value="F:oxidized purine nucleobase lesion DNA N-glycosylase activity"/>
    <property type="evidence" value="ECO:0007669"/>
    <property type="project" value="UniProtKB-EC"/>
</dbReference>
<evidence type="ECO:0000256" key="4">
    <source>
        <dbReference type="ARBA" id="ARBA00022801"/>
    </source>
</evidence>
<evidence type="ECO:0000256" key="3">
    <source>
        <dbReference type="ARBA" id="ARBA00022763"/>
    </source>
</evidence>